<evidence type="ECO:0000313" key="1">
    <source>
        <dbReference type="EMBL" id="CAG9323757.1"/>
    </source>
</evidence>
<keyword evidence="2" id="KW-1185">Reference proteome</keyword>
<name>A0AAU9JF24_9CILI</name>
<protein>
    <submittedName>
        <fullName evidence="1">Uncharacterized protein</fullName>
    </submittedName>
</protein>
<organism evidence="1 2">
    <name type="scientific">Blepharisma stoltei</name>
    <dbReference type="NCBI Taxonomy" id="1481888"/>
    <lineage>
        <taxon>Eukaryota</taxon>
        <taxon>Sar</taxon>
        <taxon>Alveolata</taxon>
        <taxon>Ciliophora</taxon>
        <taxon>Postciliodesmatophora</taxon>
        <taxon>Heterotrichea</taxon>
        <taxon>Heterotrichida</taxon>
        <taxon>Blepharismidae</taxon>
        <taxon>Blepharisma</taxon>
    </lineage>
</organism>
<proteinExistence type="predicted"/>
<sequence length="159" mass="18440">MVTSANLSSYFFYFSYVEQNQKQTCLRAAKDEELQVLGFGREGFCYGYTALINVLPKIEDSECIGKTLKFCLSKFIQKKDEELKRTLYSSFAVELEAFTRDEDVIRSLRLPSGDAMVTFADETAWNDWKKQRKTNDEARGKEAHCTNWTSLWRRTGKLP</sequence>
<dbReference type="EMBL" id="CAJZBQ010000035">
    <property type="protein sequence ID" value="CAG9323757.1"/>
    <property type="molecule type" value="Genomic_DNA"/>
</dbReference>
<dbReference type="AlphaFoldDB" id="A0AAU9JF24"/>
<reference evidence="1" key="1">
    <citation type="submission" date="2021-09" db="EMBL/GenBank/DDBJ databases">
        <authorList>
            <consortium name="AG Swart"/>
            <person name="Singh M."/>
            <person name="Singh A."/>
            <person name="Seah K."/>
            <person name="Emmerich C."/>
        </authorList>
    </citation>
    <scope>NUCLEOTIDE SEQUENCE</scope>
    <source>
        <strain evidence="1">ATCC30299</strain>
    </source>
</reference>
<comment type="caution">
    <text evidence="1">The sequence shown here is derived from an EMBL/GenBank/DDBJ whole genome shotgun (WGS) entry which is preliminary data.</text>
</comment>
<accession>A0AAU9JF24</accession>
<evidence type="ECO:0000313" key="2">
    <source>
        <dbReference type="Proteomes" id="UP001162131"/>
    </source>
</evidence>
<gene>
    <name evidence="1" type="ORF">BSTOLATCC_MIC35219</name>
</gene>
<dbReference type="Proteomes" id="UP001162131">
    <property type="component" value="Unassembled WGS sequence"/>
</dbReference>